<accession>A0AAV7JHN5</accession>
<sequence length="139" mass="15865">MINDPEEIRAIIEFHECGQILRTLSAKGLWNFKRKTNNYTLFEEKPNRLFKNVSKSGLQLDHEVPSCDKLGPILVQYHDQLGNSGVQFYNTSNLVKTLLSSNVSRSSKLCKNMCYMSKDSRFIPTTSKELQPIPPPETS</sequence>
<proteinExistence type="predicted"/>
<organism evidence="1 2">
    <name type="scientific">Oopsacas minuta</name>
    <dbReference type="NCBI Taxonomy" id="111878"/>
    <lineage>
        <taxon>Eukaryota</taxon>
        <taxon>Metazoa</taxon>
        <taxon>Porifera</taxon>
        <taxon>Hexactinellida</taxon>
        <taxon>Hexasterophora</taxon>
        <taxon>Lyssacinosida</taxon>
        <taxon>Leucopsacidae</taxon>
        <taxon>Oopsacas</taxon>
    </lineage>
</organism>
<dbReference type="EMBL" id="JAKMXF010000332">
    <property type="protein sequence ID" value="KAI6648329.1"/>
    <property type="molecule type" value="Genomic_DNA"/>
</dbReference>
<evidence type="ECO:0000313" key="1">
    <source>
        <dbReference type="EMBL" id="KAI6648329.1"/>
    </source>
</evidence>
<comment type="caution">
    <text evidence="1">The sequence shown here is derived from an EMBL/GenBank/DDBJ whole genome shotgun (WGS) entry which is preliminary data.</text>
</comment>
<name>A0AAV7JHN5_9METZ</name>
<keyword evidence="2" id="KW-1185">Reference proteome</keyword>
<reference evidence="1 2" key="1">
    <citation type="journal article" date="2023" name="BMC Biol.">
        <title>The compact genome of the sponge Oopsacas minuta (Hexactinellida) is lacking key metazoan core genes.</title>
        <authorList>
            <person name="Santini S."/>
            <person name="Schenkelaars Q."/>
            <person name="Jourda C."/>
            <person name="Duchesne M."/>
            <person name="Belahbib H."/>
            <person name="Rocher C."/>
            <person name="Selva M."/>
            <person name="Riesgo A."/>
            <person name="Vervoort M."/>
            <person name="Leys S.P."/>
            <person name="Kodjabachian L."/>
            <person name="Le Bivic A."/>
            <person name="Borchiellini C."/>
            <person name="Claverie J.M."/>
            <person name="Renard E."/>
        </authorList>
    </citation>
    <scope>NUCLEOTIDE SEQUENCE [LARGE SCALE GENOMIC DNA]</scope>
    <source>
        <strain evidence="1">SPO-2</strain>
    </source>
</reference>
<dbReference type="AlphaFoldDB" id="A0AAV7JHN5"/>
<evidence type="ECO:0000313" key="2">
    <source>
        <dbReference type="Proteomes" id="UP001165289"/>
    </source>
</evidence>
<protein>
    <submittedName>
        <fullName evidence="1">Uncharacterized protein</fullName>
    </submittedName>
</protein>
<dbReference type="Proteomes" id="UP001165289">
    <property type="component" value="Unassembled WGS sequence"/>
</dbReference>
<gene>
    <name evidence="1" type="ORF">LOD99_12138</name>
</gene>